<dbReference type="EMBL" id="JAKCXM010000551">
    <property type="protein sequence ID" value="KAJ0392937.1"/>
    <property type="molecule type" value="Genomic_DNA"/>
</dbReference>
<name>A0AAD5L8P6_PYTIN</name>
<evidence type="ECO:0000313" key="2">
    <source>
        <dbReference type="Proteomes" id="UP001209570"/>
    </source>
</evidence>
<protein>
    <submittedName>
        <fullName evidence="1">Uncharacterized protein</fullName>
    </submittedName>
</protein>
<evidence type="ECO:0000313" key="1">
    <source>
        <dbReference type="EMBL" id="KAJ0392937.1"/>
    </source>
</evidence>
<gene>
    <name evidence="1" type="ORF">P43SY_003252</name>
</gene>
<dbReference type="AlphaFoldDB" id="A0AAD5L8P6"/>
<keyword evidence="2" id="KW-1185">Reference proteome</keyword>
<comment type="caution">
    <text evidence="1">The sequence shown here is derived from an EMBL/GenBank/DDBJ whole genome shotgun (WGS) entry which is preliminary data.</text>
</comment>
<dbReference type="Proteomes" id="UP001209570">
    <property type="component" value="Unassembled WGS sequence"/>
</dbReference>
<sequence>MLVQPPPPDSEEKNSPDVLGFLGWWFSQTHQATAERIGQELAETATGLRQSGVAWLRGNRAAFAALPTLRLRLTWMWLLVAVLGGCMELTTTTEALEAMEYVFRRFAPEESRLKSRFHTEMIATFLFDLEWRWALDAAALQPTAEAAADALLNWLRKLVQLLQLEQAAQDATASSTVLTDALEERLQAMLNM</sequence>
<accession>A0AAD5L8P6</accession>
<reference evidence="1" key="1">
    <citation type="submission" date="2021-12" db="EMBL/GenBank/DDBJ databases">
        <title>Prjna785345.</title>
        <authorList>
            <person name="Rujirawat T."/>
            <person name="Krajaejun T."/>
        </authorList>
    </citation>
    <scope>NUCLEOTIDE SEQUENCE</scope>
    <source>
        <strain evidence="1">Pi057C3</strain>
    </source>
</reference>
<proteinExistence type="predicted"/>
<organism evidence="1 2">
    <name type="scientific">Pythium insidiosum</name>
    <name type="common">Pythiosis disease agent</name>
    <dbReference type="NCBI Taxonomy" id="114742"/>
    <lineage>
        <taxon>Eukaryota</taxon>
        <taxon>Sar</taxon>
        <taxon>Stramenopiles</taxon>
        <taxon>Oomycota</taxon>
        <taxon>Peronosporomycetes</taxon>
        <taxon>Pythiales</taxon>
        <taxon>Pythiaceae</taxon>
        <taxon>Pythium</taxon>
    </lineage>
</organism>